<dbReference type="InterPro" id="IPR020075">
    <property type="entry name" value="Uncharacterised_AF2234"/>
</dbReference>
<dbReference type="EMBL" id="QFDM01000002">
    <property type="protein sequence ID" value="MCM2465904.1"/>
    <property type="molecule type" value="Genomic_DNA"/>
</dbReference>
<accession>A0ABD4TG54</accession>
<dbReference type="Proteomes" id="UP001523230">
    <property type="component" value="Unassembled WGS sequence"/>
</dbReference>
<evidence type="ECO:0008006" key="3">
    <source>
        <dbReference type="Google" id="ProtNLM"/>
    </source>
</evidence>
<sequence length="105" mass="12136">MDKFEMLMQKMREMPPEEQMKMTESNRAACTCPGCPTYTSCAKNADERLFCNTGKSFMCISEEKTCLCPTCPVHEKMGLKYQFYCIRGSEKAQRYESTLWGTKII</sequence>
<name>A0ABD4TG54_9EURY</name>
<gene>
    <name evidence="1" type="ORF">DIC75_06165</name>
</gene>
<dbReference type="AlphaFoldDB" id="A0ABD4TG54"/>
<evidence type="ECO:0000313" key="1">
    <source>
        <dbReference type="EMBL" id="MCM2465904.1"/>
    </source>
</evidence>
<reference evidence="1 2" key="1">
    <citation type="submission" date="2018-05" db="EMBL/GenBank/DDBJ databases">
        <title>Isolation and characterization of genus Methanoculleus species and their viruses from deep sea marine sediment offshore southwestern Taiwan.</title>
        <authorList>
            <person name="Wei W.-H."/>
            <person name="Chen W.-C."/>
            <person name="Lai M.-C."/>
            <person name="Chen S.-C."/>
        </authorList>
    </citation>
    <scope>NUCLEOTIDE SEQUENCE [LARGE SCALE GENOMIC DNA]</scope>
    <source>
        <strain evidence="1 2">CWC-02</strain>
    </source>
</reference>
<comment type="caution">
    <text evidence="1">The sequence shown here is derived from an EMBL/GenBank/DDBJ whole genome shotgun (WGS) entry which is preliminary data.</text>
</comment>
<dbReference type="RefSeq" id="WP_250987165.1">
    <property type="nucleotide sequence ID" value="NZ_QFDM01000002.1"/>
</dbReference>
<dbReference type="Pfam" id="PF10967">
    <property type="entry name" value="DUF2769"/>
    <property type="match status" value="1"/>
</dbReference>
<protein>
    <recommendedName>
        <fullName evidence="3">DUF2769 domain-containing protein</fullName>
    </recommendedName>
</protein>
<keyword evidence="2" id="KW-1185">Reference proteome</keyword>
<evidence type="ECO:0000313" key="2">
    <source>
        <dbReference type="Proteomes" id="UP001523230"/>
    </source>
</evidence>
<proteinExistence type="predicted"/>
<organism evidence="1 2">
    <name type="scientific">Methanoculleus oceani</name>
    <dbReference type="NCBI Taxonomy" id="2184756"/>
    <lineage>
        <taxon>Archaea</taxon>
        <taxon>Methanobacteriati</taxon>
        <taxon>Methanobacteriota</taxon>
        <taxon>Stenosarchaea group</taxon>
        <taxon>Methanomicrobia</taxon>
        <taxon>Methanomicrobiales</taxon>
        <taxon>Methanomicrobiaceae</taxon>
        <taxon>Methanoculleus</taxon>
    </lineage>
</organism>